<dbReference type="InterPro" id="IPR011050">
    <property type="entry name" value="Pectin_lyase_fold/virulence"/>
</dbReference>
<evidence type="ECO:0000259" key="17">
    <source>
        <dbReference type="SMART" id="SM00656"/>
    </source>
</evidence>
<feature type="chain" id="PRO_5043523375" description="pectin lyase" evidence="16">
    <location>
        <begin position="26"/>
        <end position="480"/>
    </location>
</feature>
<dbReference type="EC" id="4.2.2.10" evidence="13"/>
<evidence type="ECO:0000256" key="16">
    <source>
        <dbReference type="SAM" id="SignalP"/>
    </source>
</evidence>
<dbReference type="PANTHER" id="PTHR31683">
    <property type="entry name" value="PECTATE LYASE 18-RELATED"/>
    <property type="match status" value="1"/>
</dbReference>
<keyword evidence="19" id="KW-1185">Reference proteome</keyword>
<dbReference type="InterPro" id="IPR012334">
    <property type="entry name" value="Pectin_lyas_fold"/>
</dbReference>
<comment type="caution">
    <text evidence="18">The sequence shown here is derived from an EMBL/GenBank/DDBJ whole genome shotgun (WGS) entry which is preliminary data.</text>
</comment>
<dbReference type="Proteomes" id="UP000452235">
    <property type="component" value="Unassembled WGS sequence"/>
</dbReference>
<evidence type="ECO:0000256" key="15">
    <source>
        <dbReference type="SAM" id="MobiDB-lite"/>
    </source>
</evidence>
<sequence>MTLIRTVLTAAALLGVSAHAQGVVGKPFGFAAGTTGGGGAAPAAPSDIKELAQWLSDDTPRVILIDKEFDFTGSEGTCADCACCVPSSNTCGSSGQNAIETSFGWCGSSPNVTCTYDKAGTEGMDVGSDKSIVGVGSAGVIRGKGLRLTGGASNVIIQNIHITDINPEYIWGGDAISLDGTDKIWIDHVKISQVGRQMFVTGYESSGSVTISNSEFDGRTDWSASCDGHHYWTLLGLGKNEQITFARNYIHHTSGRSPKLGESSYWHAYNNYWSDNSGHAFDVESAGKVLIEGNVFSNVKTPLTKENLDAVFAVSADDESTCSGSLGRACIPNVLTSSGELSSAGDGVFSGWLSDEGDLSLMPASQVASYVKAHAGVGKLGAGDYSSSAIPSSTPAPSSSALAKRHGGHDRHGLGHVPQLTEAGPGAWHTPGPAPSWSWRTIGAKSTALPTPSPSSSSCAIGKPTAGPPRFPIFGDLGIF</sequence>
<dbReference type="VEuPathDB" id="FungiDB:ATEG_00950"/>
<evidence type="ECO:0000256" key="4">
    <source>
        <dbReference type="ARBA" id="ARBA00022729"/>
    </source>
</evidence>
<keyword evidence="8 14" id="KW-0119">Carbohydrate metabolism</keyword>
<reference evidence="18 19" key="1">
    <citation type="submission" date="2020-01" db="EMBL/GenBank/DDBJ databases">
        <title>Aspergillus terreus IFO 6365 whole genome shotgun sequence.</title>
        <authorList>
            <person name="Kanamasa S."/>
            <person name="Takahashi H."/>
        </authorList>
    </citation>
    <scope>NUCLEOTIDE SEQUENCE [LARGE SCALE GENOMIC DNA]</scope>
    <source>
        <strain evidence="18 19">IFO 6365</strain>
    </source>
</reference>
<evidence type="ECO:0000256" key="14">
    <source>
        <dbReference type="RuleBase" id="RU361173"/>
    </source>
</evidence>
<dbReference type="SUPFAM" id="SSF51126">
    <property type="entry name" value="Pectin lyase-like"/>
    <property type="match status" value="1"/>
</dbReference>
<dbReference type="InterPro" id="IPR045032">
    <property type="entry name" value="PEL"/>
</dbReference>
<dbReference type="GO" id="GO:0030570">
    <property type="term" value="F:pectate lyase activity"/>
    <property type="evidence" value="ECO:0007669"/>
    <property type="project" value="InterPro"/>
</dbReference>
<gene>
    <name evidence="18" type="ORF">ATEIFO6365_0003092700</name>
</gene>
<feature type="domain" description="Pectate lyase" evidence="17">
    <location>
        <begin position="89"/>
        <end position="302"/>
    </location>
</feature>
<accession>A0A5M3YT99</accession>
<comment type="function">
    <text evidence="12">Pectinolytic enzymes consist of four classes of enzymes: pectin lyase, polygalacturonase, pectin methylesterase and rhamnogalacturonase. Among pectinolytic enzymes, pectin lyase is the most important in depolymerization of pectin, since it cleaves internal glycosidic bonds of highly methylated pectins.</text>
</comment>
<evidence type="ECO:0000256" key="9">
    <source>
        <dbReference type="ARBA" id="ARBA00023316"/>
    </source>
</evidence>
<keyword evidence="5" id="KW-1015">Disulfide bond</keyword>
<protein>
    <recommendedName>
        <fullName evidence="13">pectin lyase</fullName>
        <ecNumber evidence="13">4.2.2.10</ecNumber>
    </recommendedName>
</protein>
<evidence type="ECO:0000313" key="18">
    <source>
        <dbReference type="EMBL" id="GFF14859.1"/>
    </source>
</evidence>
<evidence type="ECO:0000256" key="10">
    <source>
        <dbReference type="ARBA" id="ARBA00023326"/>
    </source>
</evidence>
<dbReference type="OrthoDB" id="1637350at2759"/>
<dbReference type="GO" id="GO:0005576">
    <property type="term" value="C:extracellular region"/>
    <property type="evidence" value="ECO:0007669"/>
    <property type="project" value="UniProtKB-SubCell"/>
</dbReference>
<keyword evidence="9" id="KW-0961">Cell wall biogenesis/degradation</keyword>
<dbReference type="GO" id="GO:0071555">
    <property type="term" value="P:cell wall organization"/>
    <property type="evidence" value="ECO:0007669"/>
    <property type="project" value="UniProtKB-KW"/>
</dbReference>
<dbReference type="Pfam" id="PF00544">
    <property type="entry name" value="Pectate_lyase_4"/>
    <property type="match status" value="1"/>
</dbReference>
<feature type="compositionally biased region" description="Low complexity" evidence="15">
    <location>
        <begin position="386"/>
        <end position="401"/>
    </location>
</feature>
<dbReference type="SMART" id="SM00656">
    <property type="entry name" value="Amb_all"/>
    <property type="match status" value="1"/>
</dbReference>
<dbReference type="GO" id="GO:0000272">
    <property type="term" value="P:polysaccharide catabolic process"/>
    <property type="evidence" value="ECO:0007669"/>
    <property type="project" value="UniProtKB-KW"/>
</dbReference>
<keyword evidence="3 14" id="KW-0964">Secreted</keyword>
<dbReference type="EMBL" id="BLJY01000003">
    <property type="protein sequence ID" value="GFF14859.1"/>
    <property type="molecule type" value="Genomic_DNA"/>
</dbReference>
<keyword evidence="10 14" id="KW-0624">Polysaccharide degradation</keyword>
<dbReference type="Gene3D" id="2.160.20.10">
    <property type="entry name" value="Single-stranded right-handed beta-helix, Pectin lyase-like"/>
    <property type="match status" value="1"/>
</dbReference>
<feature type="signal peptide" evidence="16">
    <location>
        <begin position="1"/>
        <end position="25"/>
    </location>
</feature>
<comment type="catalytic activity">
    <reaction evidence="11">
        <text>Eliminative cleavage of (1-&gt;4)-alpha-D-galacturonan methyl ester to give oligosaccharides with 4-deoxy-6-O-methyl-alpha-D-galact-4-enuronosyl groups at their non-reducing ends.</text>
        <dbReference type="EC" id="4.2.2.10"/>
    </reaction>
</comment>
<comment type="subcellular location">
    <subcellularLocation>
        <location evidence="1 14">Secreted</location>
    </subcellularLocation>
</comment>
<dbReference type="PANTHER" id="PTHR31683:SF67">
    <property type="entry name" value="PECTIN LYASE F-RELATED"/>
    <property type="match status" value="1"/>
</dbReference>
<name>A0A5M3YT99_ASPTE</name>
<evidence type="ECO:0000256" key="11">
    <source>
        <dbReference type="ARBA" id="ARBA00036818"/>
    </source>
</evidence>
<organism evidence="18 19">
    <name type="scientific">Aspergillus terreus</name>
    <dbReference type="NCBI Taxonomy" id="33178"/>
    <lineage>
        <taxon>Eukaryota</taxon>
        <taxon>Fungi</taxon>
        <taxon>Dikarya</taxon>
        <taxon>Ascomycota</taxon>
        <taxon>Pezizomycotina</taxon>
        <taxon>Eurotiomycetes</taxon>
        <taxon>Eurotiomycetidae</taxon>
        <taxon>Eurotiales</taxon>
        <taxon>Aspergillaceae</taxon>
        <taxon>Aspergillus</taxon>
        <taxon>Aspergillus subgen. Circumdati</taxon>
    </lineage>
</organism>
<dbReference type="InterPro" id="IPR002022">
    <property type="entry name" value="Pec_lyase"/>
</dbReference>
<feature type="region of interest" description="Disordered" evidence="15">
    <location>
        <begin position="386"/>
        <end position="465"/>
    </location>
</feature>
<evidence type="ECO:0000256" key="13">
    <source>
        <dbReference type="ARBA" id="ARBA00039082"/>
    </source>
</evidence>
<keyword evidence="6" id="KW-0325">Glycoprotein</keyword>
<keyword evidence="7 14" id="KW-0456">Lyase</keyword>
<evidence type="ECO:0000256" key="7">
    <source>
        <dbReference type="ARBA" id="ARBA00023239"/>
    </source>
</evidence>
<evidence type="ECO:0000256" key="6">
    <source>
        <dbReference type="ARBA" id="ARBA00023180"/>
    </source>
</evidence>
<evidence type="ECO:0000256" key="1">
    <source>
        <dbReference type="ARBA" id="ARBA00004613"/>
    </source>
</evidence>
<dbReference type="FunFam" id="2.160.20.10:FF:000003">
    <property type="entry name" value="Pectin lyase F"/>
    <property type="match status" value="1"/>
</dbReference>
<dbReference type="GO" id="GO:0047490">
    <property type="term" value="F:pectin lyase activity"/>
    <property type="evidence" value="ECO:0007669"/>
    <property type="project" value="UniProtKB-EC"/>
</dbReference>
<evidence type="ECO:0000256" key="8">
    <source>
        <dbReference type="ARBA" id="ARBA00023277"/>
    </source>
</evidence>
<keyword evidence="4 16" id="KW-0732">Signal</keyword>
<evidence type="ECO:0000256" key="3">
    <source>
        <dbReference type="ARBA" id="ARBA00022525"/>
    </source>
</evidence>
<dbReference type="AlphaFoldDB" id="A0A5M3YT99"/>
<evidence type="ECO:0000313" key="19">
    <source>
        <dbReference type="Proteomes" id="UP000452235"/>
    </source>
</evidence>
<evidence type="ECO:0000256" key="2">
    <source>
        <dbReference type="ARBA" id="ARBA00010980"/>
    </source>
</evidence>
<proteinExistence type="inferred from homology"/>
<evidence type="ECO:0000256" key="12">
    <source>
        <dbReference type="ARBA" id="ARBA00037631"/>
    </source>
</evidence>
<evidence type="ECO:0000256" key="5">
    <source>
        <dbReference type="ARBA" id="ARBA00023157"/>
    </source>
</evidence>
<comment type="similarity">
    <text evidence="2 14">Belongs to the polysaccharide lyase 1 family.</text>
</comment>